<dbReference type="InterPro" id="IPR000863">
    <property type="entry name" value="Sulfotransferase_dom"/>
</dbReference>
<evidence type="ECO:0000259" key="3">
    <source>
        <dbReference type="Pfam" id="PF00685"/>
    </source>
</evidence>
<reference evidence="4 5" key="1">
    <citation type="submission" date="2019-12" db="EMBL/GenBank/DDBJ databases">
        <title>Snethiella sp. nov. sp. isolated from sea sand.</title>
        <authorList>
            <person name="Kim J."/>
            <person name="Jeong S.E."/>
            <person name="Jung H.S."/>
            <person name="Jeon C.O."/>
        </authorList>
    </citation>
    <scope>NUCLEOTIDE SEQUENCE [LARGE SCALE GENOMIC DNA]</scope>
    <source>
        <strain evidence="4 5">DP05</strain>
    </source>
</reference>
<evidence type="ECO:0000256" key="1">
    <source>
        <dbReference type="ARBA" id="ARBA00005771"/>
    </source>
</evidence>
<name>A0A6L8W601_9PROT</name>
<proteinExistence type="inferred from homology"/>
<dbReference type="AlphaFoldDB" id="A0A6L8W601"/>
<dbReference type="SUPFAM" id="SSF52540">
    <property type="entry name" value="P-loop containing nucleoside triphosphate hydrolases"/>
    <property type="match status" value="1"/>
</dbReference>
<dbReference type="InterPro" id="IPR027417">
    <property type="entry name" value="P-loop_NTPase"/>
</dbReference>
<dbReference type="Proteomes" id="UP000476030">
    <property type="component" value="Unassembled WGS sequence"/>
</dbReference>
<dbReference type="PANTHER" id="PTHR11783">
    <property type="entry name" value="SULFOTRANSFERASE SULT"/>
    <property type="match status" value="1"/>
</dbReference>
<comment type="caution">
    <text evidence="4">The sequence shown here is derived from an EMBL/GenBank/DDBJ whole genome shotgun (WGS) entry which is preliminary data.</text>
</comment>
<protein>
    <submittedName>
        <fullName evidence="4">Sulfotransferase domain-containing protein</fullName>
    </submittedName>
</protein>
<evidence type="ECO:0000313" key="5">
    <source>
        <dbReference type="Proteomes" id="UP000476030"/>
    </source>
</evidence>
<evidence type="ECO:0000313" key="4">
    <source>
        <dbReference type="EMBL" id="MZR29810.1"/>
    </source>
</evidence>
<evidence type="ECO:0000256" key="2">
    <source>
        <dbReference type="ARBA" id="ARBA00022679"/>
    </source>
</evidence>
<dbReference type="RefSeq" id="WP_161314347.1">
    <property type="nucleotide sequence ID" value="NZ_WTUW01000001.1"/>
</dbReference>
<keyword evidence="5" id="KW-1185">Reference proteome</keyword>
<sequence length="279" mass="31966">MGGIIWLASYPKSGNTWVRTFLHNLLLNADRPADINELTRFTIGDGDKVWYEQVTGKPYSNLSDEESAALIPRVHQAYARTRPDSVFVKTHNWLGKKHGVPLVTPEFTAGAIYIVRNPLDVVISLSDHYGMGIDQGVEMMNDDKAYSAETDRKVPDFLSSWSNHVTSWQSIDKQARHILRYEDMLYKPEKTFGALAKFLGLKPPRERLKKAIKFSSFETSRKLEAEKGFNERSDKAEKFFRVGKAGQWKTVLSPEQVEKLVTTHYDVMKEYKYLPPGYK</sequence>
<keyword evidence="2 4" id="KW-0808">Transferase</keyword>
<dbReference type="Gene3D" id="3.40.50.300">
    <property type="entry name" value="P-loop containing nucleotide triphosphate hydrolases"/>
    <property type="match status" value="1"/>
</dbReference>
<feature type="domain" description="Sulfotransferase" evidence="3">
    <location>
        <begin position="5"/>
        <end position="268"/>
    </location>
</feature>
<dbReference type="Pfam" id="PF00685">
    <property type="entry name" value="Sulfotransfer_1"/>
    <property type="match status" value="1"/>
</dbReference>
<organism evidence="4 5">
    <name type="scientific">Sneathiella litorea</name>
    <dbReference type="NCBI Taxonomy" id="2606216"/>
    <lineage>
        <taxon>Bacteria</taxon>
        <taxon>Pseudomonadati</taxon>
        <taxon>Pseudomonadota</taxon>
        <taxon>Alphaproteobacteria</taxon>
        <taxon>Sneathiellales</taxon>
        <taxon>Sneathiellaceae</taxon>
        <taxon>Sneathiella</taxon>
    </lineage>
</organism>
<dbReference type="GO" id="GO:0008146">
    <property type="term" value="F:sulfotransferase activity"/>
    <property type="evidence" value="ECO:0007669"/>
    <property type="project" value="InterPro"/>
</dbReference>
<accession>A0A6L8W601</accession>
<dbReference type="EMBL" id="WTUW01000001">
    <property type="protein sequence ID" value="MZR29810.1"/>
    <property type="molecule type" value="Genomic_DNA"/>
</dbReference>
<comment type="similarity">
    <text evidence="1">Belongs to the sulfotransferase 1 family.</text>
</comment>
<gene>
    <name evidence="4" type="ORF">GQE98_04085</name>
</gene>